<feature type="transmembrane region" description="Helical" evidence="8">
    <location>
        <begin position="173"/>
        <end position="191"/>
    </location>
</feature>
<evidence type="ECO:0000259" key="9">
    <source>
        <dbReference type="Pfam" id="PF01545"/>
    </source>
</evidence>
<keyword evidence="6 8" id="KW-0472">Membrane</keyword>
<feature type="transmembrane region" description="Helical" evidence="8">
    <location>
        <begin position="65"/>
        <end position="82"/>
    </location>
</feature>
<proteinExistence type="inferred from homology"/>
<evidence type="ECO:0000313" key="11">
    <source>
        <dbReference type="EMBL" id="MDQ0114808.1"/>
    </source>
</evidence>
<dbReference type="InterPro" id="IPR036837">
    <property type="entry name" value="Cation_efflux_CTD_sf"/>
</dbReference>
<evidence type="ECO:0000256" key="2">
    <source>
        <dbReference type="ARBA" id="ARBA00008114"/>
    </source>
</evidence>
<dbReference type="InterPro" id="IPR058533">
    <property type="entry name" value="Cation_efflux_TM"/>
</dbReference>
<sequence length="327" mass="35587">MDQVSKREEDKERGQKGIAMEKPSRQAGTAAILISLISNLLLTAIKLIVGVLAGSQVLIADGIHNAGDVIAAAAALSATVIAKKPQDGDHPYGHGKAEVIGSAIVAVIMLIAALYIGYHSVESMLHPAAEASMIALIAASISFIWKQWLYMYCIRLGRRTNNKSLLATAYDHLADVYASIAAVVGIGAGLIGDFYSISFLMYGDPIAGLIVAALILKLAVDMGRESIDVLMDKMVSSEKLGLYEELVFSVAEVKRIDRLRAREHGRYIMIDVRVGVPAELSIQEGHDVSRKIKALIMEQHDDVEEVLIHLNPWYEEEGEMRQSPRLS</sequence>
<feature type="region of interest" description="Disordered" evidence="7">
    <location>
        <begin position="1"/>
        <end position="22"/>
    </location>
</feature>
<dbReference type="InterPro" id="IPR027469">
    <property type="entry name" value="Cation_efflux_TMD_sf"/>
</dbReference>
<dbReference type="InterPro" id="IPR050291">
    <property type="entry name" value="CDF_Transporter"/>
</dbReference>
<accession>A0ABT9U5A7</accession>
<comment type="caution">
    <text evidence="11">The sequence shown here is derived from an EMBL/GenBank/DDBJ whole genome shotgun (WGS) entry which is preliminary data.</text>
</comment>
<feature type="transmembrane region" description="Helical" evidence="8">
    <location>
        <begin position="30"/>
        <end position="53"/>
    </location>
</feature>
<keyword evidence="12" id="KW-1185">Reference proteome</keyword>
<keyword evidence="4 8" id="KW-0812">Transmembrane</keyword>
<evidence type="ECO:0000256" key="4">
    <source>
        <dbReference type="ARBA" id="ARBA00022692"/>
    </source>
</evidence>
<reference evidence="11 12" key="1">
    <citation type="submission" date="2023-07" db="EMBL/GenBank/DDBJ databases">
        <title>Sorghum-associated microbial communities from plants grown in Nebraska, USA.</title>
        <authorList>
            <person name="Schachtman D."/>
        </authorList>
    </citation>
    <scope>NUCLEOTIDE SEQUENCE [LARGE SCALE GENOMIC DNA]</scope>
    <source>
        <strain evidence="11 12">CC482</strain>
    </source>
</reference>
<keyword evidence="5 8" id="KW-1133">Transmembrane helix</keyword>
<feature type="compositionally biased region" description="Basic and acidic residues" evidence="7">
    <location>
        <begin position="1"/>
        <end position="15"/>
    </location>
</feature>
<evidence type="ECO:0000256" key="8">
    <source>
        <dbReference type="SAM" id="Phobius"/>
    </source>
</evidence>
<evidence type="ECO:0000256" key="3">
    <source>
        <dbReference type="ARBA" id="ARBA00022448"/>
    </source>
</evidence>
<dbReference type="InterPro" id="IPR027470">
    <property type="entry name" value="Cation_efflux_CTD"/>
</dbReference>
<feature type="transmembrane region" description="Helical" evidence="8">
    <location>
        <begin position="133"/>
        <end position="152"/>
    </location>
</feature>
<dbReference type="Gene3D" id="1.20.1510.10">
    <property type="entry name" value="Cation efflux protein transmembrane domain"/>
    <property type="match status" value="1"/>
</dbReference>
<feature type="domain" description="Cation efflux protein cytoplasmic" evidence="10">
    <location>
        <begin position="241"/>
        <end position="312"/>
    </location>
</feature>
<organism evidence="11 12">
    <name type="scientific">Paenibacillus harenae</name>
    <dbReference type="NCBI Taxonomy" id="306543"/>
    <lineage>
        <taxon>Bacteria</taxon>
        <taxon>Bacillati</taxon>
        <taxon>Bacillota</taxon>
        <taxon>Bacilli</taxon>
        <taxon>Bacillales</taxon>
        <taxon>Paenibacillaceae</taxon>
        <taxon>Paenibacillus</taxon>
    </lineage>
</organism>
<evidence type="ECO:0000259" key="10">
    <source>
        <dbReference type="Pfam" id="PF16916"/>
    </source>
</evidence>
<evidence type="ECO:0000256" key="1">
    <source>
        <dbReference type="ARBA" id="ARBA00004141"/>
    </source>
</evidence>
<feature type="domain" description="Cation efflux protein transmembrane" evidence="9">
    <location>
        <begin position="32"/>
        <end position="231"/>
    </location>
</feature>
<dbReference type="PANTHER" id="PTHR43840:SF15">
    <property type="entry name" value="MITOCHONDRIAL METAL TRANSPORTER 1-RELATED"/>
    <property type="match status" value="1"/>
</dbReference>
<name>A0ABT9U5A7_PAEHA</name>
<evidence type="ECO:0000313" key="12">
    <source>
        <dbReference type="Proteomes" id="UP001229346"/>
    </source>
</evidence>
<dbReference type="SUPFAM" id="SSF161111">
    <property type="entry name" value="Cation efflux protein transmembrane domain-like"/>
    <property type="match status" value="1"/>
</dbReference>
<dbReference type="Pfam" id="PF16916">
    <property type="entry name" value="ZT_dimer"/>
    <property type="match status" value="1"/>
</dbReference>
<dbReference type="Pfam" id="PF01545">
    <property type="entry name" value="Cation_efflux"/>
    <property type="match status" value="1"/>
</dbReference>
<dbReference type="EMBL" id="JAUSSU010000009">
    <property type="protein sequence ID" value="MDQ0114808.1"/>
    <property type="molecule type" value="Genomic_DNA"/>
</dbReference>
<dbReference type="InterPro" id="IPR002524">
    <property type="entry name" value="Cation_efflux"/>
</dbReference>
<comment type="similarity">
    <text evidence="2">Belongs to the cation diffusion facilitator (CDF) transporter (TC 2.A.4) family.</text>
</comment>
<keyword evidence="3" id="KW-0813">Transport</keyword>
<gene>
    <name evidence="11" type="ORF">J2T15_004265</name>
</gene>
<feature type="transmembrane region" description="Helical" evidence="8">
    <location>
        <begin position="103"/>
        <end position="121"/>
    </location>
</feature>
<evidence type="ECO:0000256" key="5">
    <source>
        <dbReference type="ARBA" id="ARBA00022989"/>
    </source>
</evidence>
<comment type="subcellular location">
    <subcellularLocation>
        <location evidence="1">Membrane</location>
        <topology evidence="1">Multi-pass membrane protein</topology>
    </subcellularLocation>
</comment>
<dbReference type="NCBIfam" id="TIGR01297">
    <property type="entry name" value="CDF"/>
    <property type="match status" value="1"/>
</dbReference>
<dbReference type="PANTHER" id="PTHR43840">
    <property type="entry name" value="MITOCHONDRIAL METAL TRANSPORTER 1-RELATED"/>
    <property type="match status" value="1"/>
</dbReference>
<evidence type="ECO:0000256" key="7">
    <source>
        <dbReference type="SAM" id="MobiDB-lite"/>
    </source>
</evidence>
<protein>
    <submittedName>
        <fullName evidence="11">Cation diffusion facilitator family transporter</fullName>
    </submittedName>
</protein>
<dbReference type="Proteomes" id="UP001229346">
    <property type="component" value="Unassembled WGS sequence"/>
</dbReference>
<dbReference type="SUPFAM" id="SSF160240">
    <property type="entry name" value="Cation efflux protein cytoplasmic domain-like"/>
    <property type="match status" value="1"/>
</dbReference>
<evidence type="ECO:0000256" key="6">
    <source>
        <dbReference type="ARBA" id="ARBA00023136"/>
    </source>
</evidence>
<dbReference type="Gene3D" id="3.30.70.1350">
    <property type="entry name" value="Cation efflux protein, cytoplasmic domain"/>
    <property type="match status" value="1"/>
</dbReference>
<feature type="transmembrane region" description="Helical" evidence="8">
    <location>
        <begin position="197"/>
        <end position="216"/>
    </location>
</feature>